<keyword evidence="2" id="KW-1185">Reference proteome</keyword>
<dbReference type="Proteomes" id="UP000636949">
    <property type="component" value="Unassembled WGS sequence"/>
</dbReference>
<organism evidence="1 2">
    <name type="scientific">Cysteiniphilum litorale</name>
    <dbReference type="NCBI Taxonomy" id="2056700"/>
    <lineage>
        <taxon>Bacteria</taxon>
        <taxon>Pseudomonadati</taxon>
        <taxon>Pseudomonadota</taxon>
        <taxon>Gammaproteobacteria</taxon>
        <taxon>Thiotrichales</taxon>
        <taxon>Fastidiosibacteraceae</taxon>
        <taxon>Cysteiniphilum</taxon>
    </lineage>
</organism>
<reference evidence="1" key="1">
    <citation type="journal article" date="2014" name="Int. J. Syst. Evol. Microbiol.">
        <title>Complete genome sequence of Corynebacterium casei LMG S-19264T (=DSM 44701T), isolated from a smear-ripened cheese.</title>
        <authorList>
            <consortium name="US DOE Joint Genome Institute (JGI-PGF)"/>
            <person name="Walter F."/>
            <person name="Albersmeier A."/>
            <person name="Kalinowski J."/>
            <person name="Ruckert C."/>
        </authorList>
    </citation>
    <scope>NUCLEOTIDE SEQUENCE</scope>
    <source>
        <strain evidence="1">CGMCC 1.15758</strain>
    </source>
</reference>
<dbReference type="AlphaFoldDB" id="A0A8J2Z4R1"/>
<evidence type="ECO:0000313" key="1">
    <source>
        <dbReference type="EMBL" id="GGF98495.1"/>
    </source>
</evidence>
<proteinExistence type="predicted"/>
<accession>A0A8J2Z4R1</accession>
<sequence>MNNIQEIDFIQGRLGLAELSDLQAHIESLDYQRLLTSAFEVLKEEQILDIRVIFYWLVSKLRTIDIAEVSIVLDDFTVFFVDQLAMVSPQENYMKLFKGVYKWSFQTIDEMLQKASSIAITKMDQEALSNAFSHFMEMLKTCFAETQLNFEEDCSILLRKINKIKLKEENLAVDVQHNDIEQRDINQSSSLNHLSSDAMGHGSQKWQILKQKIKLLTELIEKKNHFAAAVVYADVSHILQHFDPREYFPEAFLALYQILNVETLAQILNFTQEQQNTVEWMLLSQQYQMAPELLLTAGKVNSKTILTNNNKMQDTQKNQQTSESYNLASAEDVDHDFDDLNDF</sequence>
<dbReference type="NCBIfam" id="NF041244">
    <property type="entry name" value="IglI_fam"/>
    <property type="match status" value="1"/>
</dbReference>
<reference evidence="1" key="2">
    <citation type="submission" date="2020-09" db="EMBL/GenBank/DDBJ databases">
        <authorList>
            <person name="Sun Q."/>
            <person name="Zhou Y."/>
        </authorList>
    </citation>
    <scope>NUCLEOTIDE SEQUENCE</scope>
    <source>
        <strain evidence="1">CGMCC 1.15758</strain>
    </source>
</reference>
<dbReference type="EMBL" id="BMJS01000015">
    <property type="protein sequence ID" value="GGF98495.1"/>
    <property type="molecule type" value="Genomic_DNA"/>
</dbReference>
<dbReference type="RefSeq" id="WP_117002710.1">
    <property type="nucleotide sequence ID" value="NZ_BMJS01000015.1"/>
</dbReference>
<evidence type="ECO:0000313" key="2">
    <source>
        <dbReference type="Proteomes" id="UP000636949"/>
    </source>
</evidence>
<gene>
    <name evidence="1" type="ORF">GCM10010995_14690</name>
</gene>
<name>A0A8J2Z4R1_9GAMM</name>
<dbReference type="OrthoDB" id="7060256at2"/>
<protein>
    <submittedName>
        <fullName evidence="1">Uncharacterized protein</fullName>
    </submittedName>
</protein>
<comment type="caution">
    <text evidence="1">The sequence shown here is derived from an EMBL/GenBank/DDBJ whole genome shotgun (WGS) entry which is preliminary data.</text>
</comment>